<sequence>MNGTPLFFTLEPDSNSPEIPLRPGKEYLIGRSPACTILLTDGAVSREHARLVWGGSTFELKDLGSTNGTRVNGGEIKECALSSMDRITFGRISFTFKIRKKTASGNVTLTPGDTALLDRELEQIIEKTLEPNLKKQLNDFKEKFSKAKKGLMDLAYNDDLTGLYNRRYFDRMLDTEWRRARRYDRPLTLIMADIDHFKNFNDKYGHQKGDSVLRTVATILKENCRSSDMVCRYGGEEMAVILPEQQEDQGFGTAEKLRRAVMQHAEEIEGVRITLSFGVATTDGLMKTVEDLIKKSDTALYEAKKNGRNRTERG</sequence>
<dbReference type="CDD" id="cd00060">
    <property type="entry name" value="FHA"/>
    <property type="match status" value="1"/>
</dbReference>
<dbReference type="InterPro" id="IPR043128">
    <property type="entry name" value="Rev_trsase/Diguanyl_cyclase"/>
</dbReference>
<evidence type="ECO:0000256" key="2">
    <source>
        <dbReference type="ARBA" id="ARBA00034247"/>
    </source>
</evidence>
<feature type="domain" description="FHA" evidence="3">
    <location>
        <begin position="27"/>
        <end position="76"/>
    </location>
</feature>
<name>A0A841R764_9SPIO</name>
<dbReference type="Gene3D" id="2.60.200.20">
    <property type="match status" value="1"/>
</dbReference>
<dbReference type="SUPFAM" id="SSF55073">
    <property type="entry name" value="Nucleotide cyclase"/>
    <property type="match status" value="1"/>
</dbReference>
<dbReference type="RefSeq" id="WP_184744200.1">
    <property type="nucleotide sequence ID" value="NZ_JACHGJ010000001.1"/>
</dbReference>
<dbReference type="FunFam" id="3.30.70.270:FF:000001">
    <property type="entry name" value="Diguanylate cyclase domain protein"/>
    <property type="match status" value="1"/>
</dbReference>
<evidence type="ECO:0000259" key="4">
    <source>
        <dbReference type="PROSITE" id="PS50887"/>
    </source>
</evidence>
<organism evidence="5 6">
    <name type="scientific">Spirochaeta isovalerica</name>
    <dbReference type="NCBI Taxonomy" id="150"/>
    <lineage>
        <taxon>Bacteria</taxon>
        <taxon>Pseudomonadati</taxon>
        <taxon>Spirochaetota</taxon>
        <taxon>Spirochaetia</taxon>
        <taxon>Spirochaetales</taxon>
        <taxon>Spirochaetaceae</taxon>
        <taxon>Spirochaeta</taxon>
    </lineage>
</organism>
<dbReference type="InterPro" id="IPR000253">
    <property type="entry name" value="FHA_dom"/>
</dbReference>
<evidence type="ECO:0000259" key="3">
    <source>
        <dbReference type="PROSITE" id="PS50006"/>
    </source>
</evidence>
<feature type="domain" description="GGDEF" evidence="4">
    <location>
        <begin position="185"/>
        <end position="314"/>
    </location>
</feature>
<dbReference type="Pfam" id="PF00498">
    <property type="entry name" value="FHA"/>
    <property type="match status" value="1"/>
</dbReference>
<protein>
    <recommendedName>
        <fullName evidence="1">diguanylate cyclase</fullName>
        <ecNumber evidence="1">2.7.7.65</ecNumber>
    </recommendedName>
</protein>
<dbReference type="PROSITE" id="PS50006">
    <property type="entry name" value="FHA_DOMAIN"/>
    <property type="match status" value="1"/>
</dbReference>
<dbReference type="GO" id="GO:0052621">
    <property type="term" value="F:diguanylate cyclase activity"/>
    <property type="evidence" value="ECO:0007669"/>
    <property type="project" value="UniProtKB-EC"/>
</dbReference>
<dbReference type="Proteomes" id="UP000587760">
    <property type="component" value="Unassembled WGS sequence"/>
</dbReference>
<dbReference type="NCBIfam" id="TIGR00254">
    <property type="entry name" value="GGDEF"/>
    <property type="match status" value="1"/>
</dbReference>
<comment type="catalytic activity">
    <reaction evidence="2">
        <text>2 GTP = 3',3'-c-di-GMP + 2 diphosphate</text>
        <dbReference type="Rhea" id="RHEA:24898"/>
        <dbReference type="ChEBI" id="CHEBI:33019"/>
        <dbReference type="ChEBI" id="CHEBI:37565"/>
        <dbReference type="ChEBI" id="CHEBI:58805"/>
        <dbReference type="EC" id="2.7.7.65"/>
    </reaction>
</comment>
<evidence type="ECO:0000313" key="6">
    <source>
        <dbReference type="Proteomes" id="UP000587760"/>
    </source>
</evidence>
<proteinExistence type="predicted"/>
<dbReference type="InterPro" id="IPR000160">
    <property type="entry name" value="GGDEF_dom"/>
</dbReference>
<evidence type="ECO:0000256" key="1">
    <source>
        <dbReference type="ARBA" id="ARBA00012528"/>
    </source>
</evidence>
<keyword evidence="6" id="KW-1185">Reference proteome</keyword>
<dbReference type="SMART" id="SM00267">
    <property type="entry name" value="GGDEF"/>
    <property type="match status" value="1"/>
</dbReference>
<reference evidence="5 6" key="1">
    <citation type="submission" date="2020-08" db="EMBL/GenBank/DDBJ databases">
        <title>Genomic Encyclopedia of Type Strains, Phase IV (KMG-IV): sequencing the most valuable type-strain genomes for metagenomic binning, comparative biology and taxonomic classification.</title>
        <authorList>
            <person name="Goeker M."/>
        </authorList>
    </citation>
    <scope>NUCLEOTIDE SEQUENCE [LARGE SCALE GENOMIC DNA]</scope>
    <source>
        <strain evidence="5 6">DSM 2461</strain>
    </source>
</reference>
<dbReference type="Gene3D" id="3.30.70.270">
    <property type="match status" value="1"/>
</dbReference>
<dbReference type="SMART" id="SM00240">
    <property type="entry name" value="FHA"/>
    <property type="match status" value="1"/>
</dbReference>
<dbReference type="CDD" id="cd01949">
    <property type="entry name" value="GGDEF"/>
    <property type="match status" value="1"/>
</dbReference>
<dbReference type="AlphaFoldDB" id="A0A841R764"/>
<dbReference type="PANTHER" id="PTHR45138:SF9">
    <property type="entry name" value="DIGUANYLATE CYCLASE DGCM-RELATED"/>
    <property type="match status" value="1"/>
</dbReference>
<dbReference type="InterPro" id="IPR050469">
    <property type="entry name" value="Diguanylate_Cyclase"/>
</dbReference>
<gene>
    <name evidence="5" type="ORF">HNR50_000854</name>
</gene>
<dbReference type="PANTHER" id="PTHR45138">
    <property type="entry name" value="REGULATORY COMPONENTS OF SENSORY TRANSDUCTION SYSTEM"/>
    <property type="match status" value="1"/>
</dbReference>
<dbReference type="InterPro" id="IPR008984">
    <property type="entry name" value="SMAD_FHA_dom_sf"/>
</dbReference>
<comment type="caution">
    <text evidence="5">The sequence shown here is derived from an EMBL/GenBank/DDBJ whole genome shotgun (WGS) entry which is preliminary data.</text>
</comment>
<accession>A0A841R764</accession>
<dbReference type="InterPro" id="IPR029787">
    <property type="entry name" value="Nucleotide_cyclase"/>
</dbReference>
<dbReference type="EC" id="2.7.7.65" evidence="1"/>
<evidence type="ECO:0000313" key="5">
    <source>
        <dbReference type="EMBL" id="MBB6479221.1"/>
    </source>
</evidence>
<dbReference type="EMBL" id="JACHGJ010000001">
    <property type="protein sequence ID" value="MBB6479221.1"/>
    <property type="molecule type" value="Genomic_DNA"/>
</dbReference>
<dbReference type="PROSITE" id="PS50887">
    <property type="entry name" value="GGDEF"/>
    <property type="match status" value="1"/>
</dbReference>
<dbReference type="Pfam" id="PF00990">
    <property type="entry name" value="GGDEF"/>
    <property type="match status" value="1"/>
</dbReference>
<dbReference type="SUPFAM" id="SSF49879">
    <property type="entry name" value="SMAD/FHA domain"/>
    <property type="match status" value="1"/>
</dbReference>